<dbReference type="InterPro" id="IPR057371">
    <property type="entry name" value="VERL_C"/>
</dbReference>
<dbReference type="PROSITE" id="PS51034">
    <property type="entry name" value="ZP_2"/>
    <property type="match status" value="1"/>
</dbReference>
<keyword evidence="1 3" id="KW-0732">Signal</keyword>
<evidence type="ECO:0000259" key="4">
    <source>
        <dbReference type="PROSITE" id="PS51034"/>
    </source>
</evidence>
<dbReference type="Pfam" id="PF25272">
    <property type="entry name" value="VERL_C"/>
    <property type="match status" value="1"/>
</dbReference>
<dbReference type="PANTHER" id="PTHR22907:SF46">
    <property type="entry name" value="ZP DOMAIN-CONTAINING PROTEIN"/>
    <property type="match status" value="1"/>
</dbReference>
<evidence type="ECO:0000256" key="2">
    <source>
        <dbReference type="SAM" id="Phobius"/>
    </source>
</evidence>
<name>A0ABM1E3C6_PRICU</name>
<feature type="chain" id="PRO_5045546290" evidence="3">
    <location>
        <begin position="25"/>
        <end position="371"/>
    </location>
</feature>
<feature type="domain" description="ZP" evidence="4">
    <location>
        <begin position="35"/>
        <end position="278"/>
    </location>
</feature>
<evidence type="ECO:0000313" key="5">
    <source>
        <dbReference type="Proteomes" id="UP000695022"/>
    </source>
</evidence>
<feature type="signal peptide" evidence="3">
    <location>
        <begin position="1"/>
        <end position="24"/>
    </location>
</feature>
<keyword evidence="5" id="KW-1185">Reference proteome</keyword>
<dbReference type="Proteomes" id="UP000695022">
    <property type="component" value="Unplaced"/>
</dbReference>
<evidence type="ECO:0000256" key="3">
    <source>
        <dbReference type="SAM" id="SignalP"/>
    </source>
</evidence>
<organism evidence="5 6">
    <name type="scientific">Priapulus caudatus</name>
    <name type="common">Priapulid worm</name>
    <dbReference type="NCBI Taxonomy" id="37621"/>
    <lineage>
        <taxon>Eukaryota</taxon>
        <taxon>Metazoa</taxon>
        <taxon>Ecdysozoa</taxon>
        <taxon>Scalidophora</taxon>
        <taxon>Priapulida</taxon>
        <taxon>Priapulimorpha</taxon>
        <taxon>Priapulimorphida</taxon>
        <taxon>Priapulidae</taxon>
        <taxon>Priapulus</taxon>
    </lineage>
</organism>
<evidence type="ECO:0000256" key="1">
    <source>
        <dbReference type="ARBA" id="ARBA00022729"/>
    </source>
</evidence>
<dbReference type="SMART" id="SM00241">
    <property type="entry name" value="ZP"/>
    <property type="match status" value="1"/>
</dbReference>
<reference evidence="6" key="1">
    <citation type="submission" date="2025-08" db="UniProtKB">
        <authorList>
            <consortium name="RefSeq"/>
        </authorList>
    </citation>
    <scope>IDENTIFICATION</scope>
</reference>
<keyword evidence="2" id="KW-0812">Transmembrane</keyword>
<feature type="transmembrane region" description="Helical" evidence="2">
    <location>
        <begin position="330"/>
        <end position="352"/>
    </location>
</feature>
<keyword evidence="2" id="KW-0472">Membrane</keyword>
<keyword evidence="2" id="KW-1133">Transmembrane helix</keyword>
<dbReference type="PANTHER" id="PTHR22907">
    <property type="entry name" value="GH04558P"/>
    <property type="match status" value="1"/>
</dbReference>
<gene>
    <name evidence="6" type="primary">LOC106808476</name>
</gene>
<dbReference type="InterPro" id="IPR001507">
    <property type="entry name" value="ZP_dom"/>
</dbReference>
<dbReference type="RefSeq" id="XP_014666697.1">
    <property type="nucleotide sequence ID" value="XM_014811211.1"/>
</dbReference>
<dbReference type="GeneID" id="106808476"/>
<evidence type="ECO:0000313" key="6">
    <source>
        <dbReference type="RefSeq" id="XP_014666697.1"/>
    </source>
</evidence>
<accession>A0ABM1E3C6</accession>
<sequence>MHGCVCAMLLVAVTQVALIPLAAGQGSLKPTAHVSCDRPDGLTVHVNTETHNIGRVYAKSAYDTPECSMVPSGENEASLFIPFTKCGTEQDGNSYFNVIVIARTGKLVTDSDVAYMVQCSFDTEEKTVTSSSVNIGGSAVGATRLNGTGDSAEIILTIYDFKAGMTTQSLILGEKYRLDVDIDNGVKYGGIVRNCLAVGVDGARYRLLDDNGCPTEPDLFPIPQLDASFSRNGDHIYISAPFHAFKFPGSNALLFQCDVKLCAGQCEPASCDGEQSYGRKKRSVKQNNDNVSDEYTISSGFTVYDSKLQRLRRVDETTPPESRETSSVCFLIAVVLGCLFPISCVANLLLFGRDRLRRRQEKNCFCSKTAN</sequence>
<protein>
    <submittedName>
        <fullName evidence="6">Uncharacterized protein LOC106808476</fullName>
    </submittedName>
</protein>
<proteinExistence type="predicted"/>
<dbReference type="InterPro" id="IPR051962">
    <property type="entry name" value="Cuticlin"/>
</dbReference>